<dbReference type="CDD" id="cd00920">
    <property type="entry name" value="Cupredoxin"/>
    <property type="match status" value="1"/>
</dbReference>
<dbReference type="PANTHER" id="PTHR34883:SF15">
    <property type="entry name" value="EXTRACELLULAR SERINE-RICH PROTEIN"/>
    <property type="match status" value="1"/>
</dbReference>
<evidence type="ECO:0000313" key="2">
    <source>
        <dbReference type="Proteomes" id="UP001222325"/>
    </source>
</evidence>
<keyword evidence="2" id="KW-1185">Reference proteome</keyword>
<gene>
    <name evidence="1" type="ORF">B0H15DRAFT_924433</name>
</gene>
<accession>A0AAD6TYV8</accession>
<reference evidence="1" key="1">
    <citation type="submission" date="2023-03" db="EMBL/GenBank/DDBJ databases">
        <title>Massive genome expansion in bonnet fungi (Mycena s.s.) driven by repeated elements and novel gene families across ecological guilds.</title>
        <authorList>
            <consortium name="Lawrence Berkeley National Laboratory"/>
            <person name="Harder C.B."/>
            <person name="Miyauchi S."/>
            <person name="Viragh M."/>
            <person name="Kuo A."/>
            <person name="Thoen E."/>
            <person name="Andreopoulos B."/>
            <person name="Lu D."/>
            <person name="Skrede I."/>
            <person name="Drula E."/>
            <person name="Henrissat B."/>
            <person name="Morin E."/>
            <person name="Kohler A."/>
            <person name="Barry K."/>
            <person name="LaButti K."/>
            <person name="Morin E."/>
            <person name="Salamov A."/>
            <person name="Lipzen A."/>
            <person name="Mereny Z."/>
            <person name="Hegedus B."/>
            <person name="Baldrian P."/>
            <person name="Stursova M."/>
            <person name="Weitz H."/>
            <person name="Taylor A."/>
            <person name="Grigoriev I.V."/>
            <person name="Nagy L.G."/>
            <person name="Martin F."/>
            <person name="Kauserud H."/>
        </authorList>
    </citation>
    <scope>NUCLEOTIDE SEQUENCE</scope>
    <source>
        <strain evidence="1">CBHHK173m</strain>
    </source>
</reference>
<name>A0AAD6TYV8_9AGAR</name>
<proteinExistence type="predicted"/>
<dbReference type="Proteomes" id="UP001222325">
    <property type="component" value="Unassembled WGS sequence"/>
</dbReference>
<dbReference type="InterPro" id="IPR008972">
    <property type="entry name" value="Cupredoxin"/>
</dbReference>
<dbReference type="PANTHER" id="PTHR34883">
    <property type="entry name" value="SERINE-RICH PROTEIN, PUTATIVE-RELATED-RELATED"/>
    <property type="match status" value="1"/>
</dbReference>
<protein>
    <submittedName>
        <fullName evidence="1">Uncharacterized protein</fullName>
    </submittedName>
</protein>
<dbReference type="AlphaFoldDB" id="A0AAD6TYV8"/>
<evidence type="ECO:0000313" key="1">
    <source>
        <dbReference type="EMBL" id="KAJ7080202.1"/>
    </source>
</evidence>
<dbReference type="SUPFAM" id="SSF49503">
    <property type="entry name" value="Cupredoxins"/>
    <property type="match status" value="1"/>
</dbReference>
<sequence>MVQVGAEMNSPGGIFQFTPNQITAPNGTTVTFQFSGSPGNHSITQSSFDSPCQPLQGGFDSGWVLITSTTPLSPLPEWNLTITNDQMPIWFYCKQLLPSPHCLAGMVGAINVQNSSANSFTAFQSNALKTSGNPGQSQNGLVGLGASASAEPFVPSGATHFPLSAAASATAPGGASGGAAPTTSSTTGDTVALTAHFNLLAILVGLISSSVLFL</sequence>
<comment type="caution">
    <text evidence="1">The sequence shown here is derived from an EMBL/GenBank/DDBJ whole genome shotgun (WGS) entry which is preliminary data.</text>
</comment>
<organism evidence="1 2">
    <name type="scientific">Mycena belliarum</name>
    <dbReference type="NCBI Taxonomy" id="1033014"/>
    <lineage>
        <taxon>Eukaryota</taxon>
        <taxon>Fungi</taxon>
        <taxon>Dikarya</taxon>
        <taxon>Basidiomycota</taxon>
        <taxon>Agaricomycotina</taxon>
        <taxon>Agaricomycetes</taxon>
        <taxon>Agaricomycetidae</taxon>
        <taxon>Agaricales</taxon>
        <taxon>Marasmiineae</taxon>
        <taxon>Mycenaceae</taxon>
        <taxon>Mycena</taxon>
    </lineage>
</organism>
<dbReference type="Gene3D" id="2.60.40.420">
    <property type="entry name" value="Cupredoxins - blue copper proteins"/>
    <property type="match status" value="1"/>
</dbReference>
<dbReference type="EMBL" id="JARJCN010000056">
    <property type="protein sequence ID" value="KAJ7080202.1"/>
    <property type="molecule type" value="Genomic_DNA"/>
</dbReference>
<dbReference type="InterPro" id="IPR052953">
    <property type="entry name" value="Ser-rich/MCO-related"/>
</dbReference>